<dbReference type="Proteomes" id="UP000029558">
    <property type="component" value="Chromosome"/>
</dbReference>
<dbReference type="NCBIfam" id="NF000955">
    <property type="entry name" value="PRK00099.1-1"/>
    <property type="match status" value="1"/>
</dbReference>
<gene>
    <name evidence="6" type="primary">rplJ</name>
    <name evidence="7" type="ORF">KU39_2849</name>
</gene>
<dbReference type="AlphaFoldDB" id="A0A1L6TF14"/>
<dbReference type="InterPro" id="IPR047865">
    <property type="entry name" value="Ribosomal_uL10_bac_type"/>
</dbReference>
<dbReference type="HAMAP" id="MF_00362">
    <property type="entry name" value="Ribosomal_uL10"/>
    <property type="match status" value="1"/>
</dbReference>
<evidence type="ECO:0000256" key="3">
    <source>
        <dbReference type="ARBA" id="ARBA00022980"/>
    </source>
</evidence>
<dbReference type="GO" id="GO:0006412">
    <property type="term" value="P:translation"/>
    <property type="evidence" value="ECO:0007669"/>
    <property type="project" value="UniProtKB-UniRule"/>
</dbReference>
<dbReference type="GO" id="GO:0005840">
    <property type="term" value="C:ribosome"/>
    <property type="evidence" value="ECO:0007669"/>
    <property type="project" value="UniProtKB-KW"/>
</dbReference>
<evidence type="ECO:0000256" key="5">
    <source>
        <dbReference type="ARBA" id="ARBA00035202"/>
    </source>
</evidence>
<evidence type="ECO:0000256" key="2">
    <source>
        <dbReference type="ARBA" id="ARBA00008889"/>
    </source>
</evidence>
<protein>
    <recommendedName>
        <fullName evidence="5 6">Large ribosomal subunit protein uL10</fullName>
    </recommendedName>
</protein>
<dbReference type="OrthoDB" id="9808307at2"/>
<dbReference type="CDD" id="cd05797">
    <property type="entry name" value="Ribosomal_L10"/>
    <property type="match status" value="1"/>
</dbReference>
<keyword evidence="6" id="KW-0699">rRNA-binding</keyword>
<dbReference type="GO" id="GO:1990904">
    <property type="term" value="C:ribonucleoprotein complex"/>
    <property type="evidence" value="ECO:0007669"/>
    <property type="project" value="UniProtKB-KW"/>
</dbReference>
<evidence type="ECO:0000256" key="6">
    <source>
        <dbReference type="HAMAP-Rule" id="MF_00362"/>
    </source>
</evidence>
<dbReference type="InterPro" id="IPR043141">
    <property type="entry name" value="Ribosomal_uL10-like_sf"/>
</dbReference>
<evidence type="ECO:0000256" key="4">
    <source>
        <dbReference type="ARBA" id="ARBA00023274"/>
    </source>
</evidence>
<sequence length="168" mass="18179">MALNLEQKKAIVTEVNTVAQASVSAVAAEYHGLTSNDMNSLRKQARDAGVSLRIVRNTLARRAVEGTSFECMKEKFTGPLILAFAPEENPSAAARLVRDFAKTNKALDTKSLALNGDLMEAFELDKLAKMPTRDEGISMLMGLMKEPVAKLARTIAAVRDQKEAEAAA</sequence>
<name>A0A1L6TF14_PISSA</name>
<proteinExistence type="inferred from homology"/>
<dbReference type="InterPro" id="IPR001790">
    <property type="entry name" value="Ribosomal_uL10"/>
</dbReference>
<dbReference type="EMBL" id="CP012508">
    <property type="protein sequence ID" value="ALB24025.1"/>
    <property type="molecule type" value="Genomic_DNA"/>
</dbReference>
<accession>A0A1L6TF14</accession>
<comment type="subunit">
    <text evidence="6">Part of the ribosomal stalk of the 50S ribosomal subunit. The N-terminus interacts with L11 and the large rRNA to form the base of the stalk. The C-terminus forms an elongated spine to which L12 dimers bind in a sequential fashion forming a multimeric L10(L12)X complex.</text>
</comment>
<evidence type="ECO:0000313" key="8">
    <source>
        <dbReference type="Proteomes" id="UP000029558"/>
    </source>
</evidence>
<dbReference type="Pfam" id="PF00466">
    <property type="entry name" value="Ribosomal_L10"/>
    <property type="match status" value="1"/>
</dbReference>
<organism evidence="7 8">
    <name type="scientific">Piscirickettsia salmonis</name>
    <dbReference type="NCBI Taxonomy" id="1238"/>
    <lineage>
        <taxon>Bacteria</taxon>
        <taxon>Pseudomonadati</taxon>
        <taxon>Pseudomonadota</taxon>
        <taxon>Gammaproteobacteria</taxon>
        <taxon>Thiotrichales</taxon>
        <taxon>Piscirickettsiaceae</taxon>
        <taxon>Piscirickettsia</taxon>
    </lineage>
</organism>
<comment type="function">
    <text evidence="1 6">Forms part of the ribosomal stalk, playing a central role in the interaction of the ribosome with GTP-bound translation factors.</text>
</comment>
<dbReference type="Gene3D" id="6.10.250.2350">
    <property type="match status" value="1"/>
</dbReference>
<keyword evidence="3 6" id="KW-0689">Ribosomal protein</keyword>
<dbReference type="PANTHER" id="PTHR11560">
    <property type="entry name" value="39S RIBOSOMAL PROTEIN L10, MITOCHONDRIAL"/>
    <property type="match status" value="1"/>
</dbReference>
<reference evidence="7 8" key="1">
    <citation type="journal article" date="2014" name="Genome Announc.">
        <title>Comparative Genome Analysis of Two Isolates of the Fish Pathogen Piscirickettsia salmonis from Different Hosts Reveals Major Differences in Virulence-Associated Secretion Systems.</title>
        <authorList>
            <person name="Bohle H."/>
            <person name="Henriquez P."/>
            <person name="Grothusen H."/>
            <person name="Navas E."/>
            <person name="Sandoval A."/>
            <person name="Bustamante F."/>
            <person name="Bustos P."/>
            <person name="Mancilla M."/>
        </authorList>
    </citation>
    <scope>NUCLEOTIDE SEQUENCE [LARGE SCALE GENOMIC DNA]</scope>
    <source>
        <strain evidence="8">B1-32597</strain>
    </source>
</reference>
<dbReference type="RefSeq" id="WP_017378039.1">
    <property type="nucleotide sequence ID" value="NZ_CP012508.1"/>
</dbReference>
<evidence type="ECO:0000256" key="1">
    <source>
        <dbReference type="ARBA" id="ARBA00002633"/>
    </source>
</evidence>
<dbReference type="InterPro" id="IPR022973">
    <property type="entry name" value="Ribosomal_uL10_bac"/>
</dbReference>
<dbReference type="SUPFAM" id="SSF160369">
    <property type="entry name" value="Ribosomal protein L10-like"/>
    <property type="match status" value="1"/>
</dbReference>
<keyword evidence="4 6" id="KW-0687">Ribonucleoprotein</keyword>
<keyword evidence="6" id="KW-0694">RNA-binding</keyword>
<dbReference type="GO" id="GO:0070180">
    <property type="term" value="F:large ribosomal subunit rRNA binding"/>
    <property type="evidence" value="ECO:0007669"/>
    <property type="project" value="UniProtKB-UniRule"/>
</dbReference>
<comment type="similarity">
    <text evidence="2 6">Belongs to the universal ribosomal protein uL10 family.</text>
</comment>
<dbReference type="Gene3D" id="3.30.70.1730">
    <property type="match status" value="1"/>
</dbReference>
<evidence type="ECO:0000313" key="7">
    <source>
        <dbReference type="EMBL" id="ALB24025.1"/>
    </source>
</evidence>